<evidence type="ECO:0000256" key="10">
    <source>
        <dbReference type="PROSITE-ProRule" id="PRU10141"/>
    </source>
</evidence>
<proteinExistence type="inferred from homology"/>
<evidence type="ECO:0000256" key="1">
    <source>
        <dbReference type="ARBA" id="ARBA00008718"/>
    </source>
</evidence>
<feature type="region of interest" description="Disordered" evidence="12">
    <location>
        <begin position="137"/>
        <end position="197"/>
    </location>
</feature>
<evidence type="ECO:0000256" key="2">
    <source>
        <dbReference type="ARBA" id="ARBA00012513"/>
    </source>
</evidence>
<evidence type="ECO:0000256" key="5">
    <source>
        <dbReference type="ARBA" id="ARBA00022741"/>
    </source>
</evidence>
<dbReference type="Pfam" id="PF00069">
    <property type="entry name" value="Pkinase"/>
    <property type="match status" value="1"/>
</dbReference>
<keyword evidence="4" id="KW-0808">Transferase</keyword>
<keyword evidence="5 10" id="KW-0547">Nucleotide-binding</keyword>
<gene>
    <name evidence="15" type="ORF">g.13644</name>
    <name evidence="14" type="ORF">g.13645</name>
</gene>
<evidence type="ECO:0000256" key="3">
    <source>
        <dbReference type="ARBA" id="ARBA00022527"/>
    </source>
</evidence>
<dbReference type="SUPFAM" id="SSF56112">
    <property type="entry name" value="Protein kinase-like (PK-like)"/>
    <property type="match status" value="1"/>
</dbReference>
<dbReference type="PROSITE" id="PS50011">
    <property type="entry name" value="PROTEIN_KINASE_DOM"/>
    <property type="match status" value="1"/>
</dbReference>
<evidence type="ECO:0000256" key="6">
    <source>
        <dbReference type="ARBA" id="ARBA00022777"/>
    </source>
</evidence>
<sequence length="487" mass="52894">MTKENLGDIEIRKLPAGSLFKLSSILDCGDGWKQLMSVIPVACKEGNPPKYTVEHMKLIETAGMCQKRPFSEILLEEWGTSGKCRPTVSVLLQCLLKAELYRAADFVAVQLLKGPPPPRPESGPAAAIMYPEEPTTRKGLSVGSVDNNIPSAPPLPSNSVTITPPLPSTPPRLSVPPQFPSPPRAATPQNPTVLVEPDTGDVERLNYSILEAATENFTASRILGGGAYGFVYLACLPRLGAVAVKRFHPNDVMGNPQQQFCNEVQVLAQLSHPNLLPLLGYSDDGPALCLAYKYMRHGSLLDQLASQVSLAWRTRVEIAKGTARGICHLHLALQKPLVHRDVKSANILLDDNYTAKLGDFGLVRLGGSGSNSRSVVMTTTVIGTSAYMAPEAHRGDVSVKMDIFSFGVVLLELLTGLPPYDETREGHDLITHVEDSDDREALVDAKAGNWPPEIVTNMFELVDLCLSEKRKRPNISNVIEKLDSLLA</sequence>
<name>A0A1B6EV95_9HEMI</name>
<keyword evidence="7 10" id="KW-0067">ATP-binding</keyword>
<dbReference type="Gene3D" id="1.10.510.10">
    <property type="entry name" value="Transferase(Phosphotransferase) domain 1"/>
    <property type="match status" value="1"/>
</dbReference>
<dbReference type="AlphaFoldDB" id="A0A1B6EV95"/>
<dbReference type="PANTHER" id="PTHR47989:SF47">
    <property type="entry name" value="SERINE_THREONINE-PROTEIN KINASE PBL28-RELATED"/>
    <property type="match status" value="1"/>
</dbReference>
<accession>A0A1B6EV95</accession>
<evidence type="ECO:0000256" key="8">
    <source>
        <dbReference type="ARBA" id="ARBA00047899"/>
    </source>
</evidence>
<comment type="similarity">
    <text evidence="1">Belongs to the protein kinase superfamily. TKL Ser/Thr protein kinase family. Pelle subfamily.</text>
</comment>
<organism evidence="14">
    <name type="scientific">Cuerna arida</name>
    <dbReference type="NCBI Taxonomy" id="1464854"/>
    <lineage>
        <taxon>Eukaryota</taxon>
        <taxon>Metazoa</taxon>
        <taxon>Ecdysozoa</taxon>
        <taxon>Arthropoda</taxon>
        <taxon>Hexapoda</taxon>
        <taxon>Insecta</taxon>
        <taxon>Pterygota</taxon>
        <taxon>Neoptera</taxon>
        <taxon>Paraneoptera</taxon>
        <taxon>Hemiptera</taxon>
        <taxon>Auchenorrhyncha</taxon>
        <taxon>Membracoidea</taxon>
        <taxon>Cicadellidae</taxon>
        <taxon>Cicadellinae</taxon>
        <taxon>Proconiini</taxon>
        <taxon>Cuerna</taxon>
    </lineage>
</organism>
<dbReference type="InterPro" id="IPR029397">
    <property type="entry name" value="Tube_Death"/>
</dbReference>
<dbReference type="EC" id="2.7.11.1" evidence="2"/>
<evidence type="ECO:0000256" key="11">
    <source>
        <dbReference type="RuleBase" id="RU000304"/>
    </source>
</evidence>
<dbReference type="Pfam" id="PF14786">
    <property type="entry name" value="Death_2"/>
    <property type="match status" value="1"/>
</dbReference>
<evidence type="ECO:0000256" key="4">
    <source>
        <dbReference type="ARBA" id="ARBA00022679"/>
    </source>
</evidence>
<evidence type="ECO:0000256" key="9">
    <source>
        <dbReference type="ARBA" id="ARBA00048679"/>
    </source>
</evidence>
<dbReference type="InterPro" id="IPR000719">
    <property type="entry name" value="Prot_kinase_dom"/>
</dbReference>
<dbReference type="SUPFAM" id="SSF47986">
    <property type="entry name" value="DEATH domain"/>
    <property type="match status" value="1"/>
</dbReference>
<dbReference type="Gene3D" id="1.10.533.10">
    <property type="entry name" value="Death Domain, Fas"/>
    <property type="match status" value="1"/>
</dbReference>
<protein>
    <recommendedName>
        <fullName evidence="2">non-specific serine/threonine protein kinase</fullName>
        <ecNumber evidence="2">2.7.11.1</ecNumber>
    </recommendedName>
</protein>
<dbReference type="PROSITE" id="PS00107">
    <property type="entry name" value="PROTEIN_KINASE_ATP"/>
    <property type="match status" value="1"/>
</dbReference>
<dbReference type="FunFam" id="1.10.510.10:FF:000754">
    <property type="entry name" value="Interleukin-1 receptor-associated kinase"/>
    <property type="match status" value="1"/>
</dbReference>
<dbReference type="SMART" id="SM00220">
    <property type="entry name" value="S_TKc"/>
    <property type="match status" value="1"/>
</dbReference>
<reference evidence="14" key="1">
    <citation type="submission" date="2015-11" db="EMBL/GenBank/DDBJ databases">
        <title>De novo transcriptome assembly of four potential Pierce s Disease insect vectors from Arizona vineyards.</title>
        <authorList>
            <person name="Tassone E.E."/>
        </authorList>
    </citation>
    <scope>NUCLEOTIDE SEQUENCE</scope>
</reference>
<dbReference type="PROSITE" id="PS00108">
    <property type="entry name" value="PROTEIN_KINASE_ST"/>
    <property type="match status" value="1"/>
</dbReference>
<dbReference type="InterPro" id="IPR008271">
    <property type="entry name" value="Ser/Thr_kinase_AS"/>
</dbReference>
<dbReference type="EMBL" id="GECZ01027917">
    <property type="protein sequence ID" value="JAS41852.1"/>
    <property type="molecule type" value="Transcribed_RNA"/>
</dbReference>
<feature type="compositionally biased region" description="Pro residues" evidence="12">
    <location>
        <begin position="164"/>
        <end position="185"/>
    </location>
</feature>
<evidence type="ECO:0000256" key="12">
    <source>
        <dbReference type="SAM" id="MobiDB-lite"/>
    </source>
</evidence>
<comment type="catalytic activity">
    <reaction evidence="8">
        <text>L-threonyl-[protein] + ATP = O-phospho-L-threonyl-[protein] + ADP + H(+)</text>
        <dbReference type="Rhea" id="RHEA:46608"/>
        <dbReference type="Rhea" id="RHEA-COMP:11060"/>
        <dbReference type="Rhea" id="RHEA-COMP:11605"/>
        <dbReference type="ChEBI" id="CHEBI:15378"/>
        <dbReference type="ChEBI" id="CHEBI:30013"/>
        <dbReference type="ChEBI" id="CHEBI:30616"/>
        <dbReference type="ChEBI" id="CHEBI:61977"/>
        <dbReference type="ChEBI" id="CHEBI:456216"/>
        <dbReference type="EC" id="2.7.11.1"/>
    </reaction>
</comment>
<evidence type="ECO:0000313" key="14">
    <source>
        <dbReference type="EMBL" id="JAS41852.1"/>
    </source>
</evidence>
<evidence type="ECO:0000313" key="15">
    <source>
        <dbReference type="EMBL" id="JAS53634.1"/>
    </source>
</evidence>
<comment type="catalytic activity">
    <reaction evidence="9">
        <text>L-seryl-[protein] + ATP = O-phospho-L-seryl-[protein] + ADP + H(+)</text>
        <dbReference type="Rhea" id="RHEA:17989"/>
        <dbReference type="Rhea" id="RHEA-COMP:9863"/>
        <dbReference type="Rhea" id="RHEA-COMP:11604"/>
        <dbReference type="ChEBI" id="CHEBI:15378"/>
        <dbReference type="ChEBI" id="CHEBI:29999"/>
        <dbReference type="ChEBI" id="CHEBI:30616"/>
        <dbReference type="ChEBI" id="CHEBI:83421"/>
        <dbReference type="ChEBI" id="CHEBI:456216"/>
        <dbReference type="EC" id="2.7.11.1"/>
    </reaction>
</comment>
<evidence type="ECO:0000256" key="7">
    <source>
        <dbReference type="ARBA" id="ARBA00022840"/>
    </source>
</evidence>
<keyword evidence="3 11" id="KW-0723">Serine/threonine-protein kinase</keyword>
<feature type="domain" description="Protein kinase" evidence="13">
    <location>
        <begin position="217"/>
        <end position="486"/>
    </location>
</feature>
<dbReference type="Gene3D" id="3.30.200.20">
    <property type="entry name" value="Phosphorylase Kinase, domain 1"/>
    <property type="match status" value="1"/>
</dbReference>
<dbReference type="EMBL" id="GECZ01016135">
    <property type="protein sequence ID" value="JAS53634.1"/>
    <property type="molecule type" value="Transcribed_RNA"/>
</dbReference>
<dbReference type="GO" id="GO:0004674">
    <property type="term" value="F:protein serine/threonine kinase activity"/>
    <property type="evidence" value="ECO:0007669"/>
    <property type="project" value="UniProtKB-KW"/>
</dbReference>
<dbReference type="InterPro" id="IPR011029">
    <property type="entry name" value="DEATH-like_dom_sf"/>
</dbReference>
<evidence type="ECO:0000259" key="13">
    <source>
        <dbReference type="PROSITE" id="PS50011"/>
    </source>
</evidence>
<feature type="binding site" evidence="10">
    <location>
        <position position="245"/>
    </location>
    <ligand>
        <name>ATP</name>
        <dbReference type="ChEBI" id="CHEBI:30616"/>
    </ligand>
</feature>
<dbReference type="PANTHER" id="PTHR47989">
    <property type="entry name" value="OS01G0750732 PROTEIN"/>
    <property type="match status" value="1"/>
</dbReference>
<dbReference type="InterPro" id="IPR011009">
    <property type="entry name" value="Kinase-like_dom_sf"/>
</dbReference>
<dbReference type="GO" id="GO:0005524">
    <property type="term" value="F:ATP binding"/>
    <property type="evidence" value="ECO:0007669"/>
    <property type="project" value="UniProtKB-UniRule"/>
</dbReference>
<dbReference type="InterPro" id="IPR017441">
    <property type="entry name" value="Protein_kinase_ATP_BS"/>
</dbReference>
<keyword evidence="6" id="KW-0418">Kinase</keyword>